<evidence type="ECO:0000313" key="16">
    <source>
        <dbReference type="EMBL" id="PWJ37975.1"/>
    </source>
</evidence>
<dbReference type="GO" id="GO:0033499">
    <property type="term" value="P:galactose catabolic process via UDP-galactose, Leloir pathway"/>
    <property type="evidence" value="ECO:0007669"/>
    <property type="project" value="TreeGrafter"/>
</dbReference>
<evidence type="ECO:0000256" key="3">
    <source>
        <dbReference type="ARBA" id="ARBA00005028"/>
    </source>
</evidence>
<evidence type="ECO:0000256" key="6">
    <source>
        <dbReference type="ARBA" id="ARBA00013185"/>
    </source>
</evidence>
<comment type="similarity">
    <text evidence="4 11">Belongs to the aldose epimerase family.</text>
</comment>
<dbReference type="InterPro" id="IPR047215">
    <property type="entry name" value="Galactose_mutarotase-like"/>
</dbReference>
<feature type="chain" id="PRO_5016266055" description="Aldose 1-epimerase" evidence="15">
    <location>
        <begin position="22"/>
        <end position="380"/>
    </location>
</feature>
<dbReference type="Gene3D" id="2.70.98.10">
    <property type="match status" value="1"/>
</dbReference>
<dbReference type="EMBL" id="QGDO01000008">
    <property type="protein sequence ID" value="PWJ37975.1"/>
    <property type="molecule type" value="Genomic_DNA"/>
</dbReference>
<comment type="caution">
    <text evidence="16">The sequence shown here is derived from an EMBL/GenBank/DDBJ whole genome shotgun (WGS) entry which is preliminary data.</text>
</comment>
<dbReference type="InterPro" id="IPR018052">
    <property type="entry name" value="Ald1_epimerase_CS"/>
</dbReference>
<keyword evidence="8" id="KW-0106">Calcium</keyword>
<protein>
    <recommendedName>
        <fullName evidence="7 11">Aldose 1-epimerase</fullName>
        <ecNumber evidence="6 11">5.1.3.3</ecNumber>
    </recommendedName>
</protein>
<dbReference type="PROSITE" id="PS00545">
    <property type="entry name" value="ALDOSE_1_EPIMERASE"/>
    <property type="match status" value="1"/>
</dbReference>
<keyword evidence="17" id="KW-1185">Reference proteome</keyword>
<dbReference type="CDD" id="cd09019">
    <property type="entry name" value="galactose_mutarotase_like"/>
    <property type="match status" value="1"/>
</dbReference>
<dbReference type="EC" id="5.1.3.3" evidence="6 11"/>
<comment type="cofactor">
    <cofactor evidence="2">
        <name>Ca(2+)</name>
        <dbReference type="ChEBI" id="CHEBI:29108"/>
    </cofactor>
</comment>
<dbReference type="OrthoDB" id="9779408at2"/>
<evidence type="ECO:0000256" key="1">
    <source>
        <dbReference type="ARBA" id="ARBA00001614"/>
    </source>
</evidence>
<proteinExistence type="inferred from homology"/>
<dbReference type="InterPro" id="IPR008183">
    <property type="entry name" value="Aldose_1/G6P_1-epimerase"/>
</dbReference>
<reference evidence="16 17" key="1">
    <citation type="submission" date="2018-03" db="EMBL/GenBank/DDBJ databases">
        <title>Genomic Encyclopedia of Archaeal and Bacterial Type Strains, Phase II (KMG-II): from individual species to whole genera.</title>
        <authorList>
            <person name="Goeker M."/>
        </authorList>
    </citation>
    <scope>NUCLEOTIDE SEQUENCE [LARGE SCALE GENOMIC DNA]</scope>
    <source>
        <strain evidence="16 17">DSM 28229</strain>
    </source>
</reference>
<dbReference type="NCBIfam" id="NF008277">
    <property type="entry name" value="PRK11055.1"/>
    <property type="match status" value="1"/>
</dbReference>
<evidence type="ECO:0000256" key="4">
    <source>
        <dbReference type="ARBA" id="ARBA00006206"/>
    </source>
</evidence>
<gene>
    <name evidence="16" type="ORF">BC781_108110</name>
</gene>
<feature type="binding site" evidence="13">
    <location>
        <position position="275"/>
    </location>
    <ligand>
        <name>beta-D-galactose</name>
        <dbReference type="ChEBI" id="CHEBI:27667"/>
    </ligand>
</feature>
<organism evidence="16 17">
    <name type="scientific">Sediminitomix flava</name>
    <dbReference type="NCBI Taxonomy" id="379075"/>
    <lineage>
        <taxon>Bacteria</taxon>
        <taxon>Pseudomonadati</taxon>
        <taxon>Bacteroidota</taxon>
        <taxon>Cytophagia</taxon>
        <taxon>Cytophagales</taxon>
        <taxon>Flammeovirgaceae</taxon>
        <taxon>Sediminitomix</taxon>
    </lineage>
</organism>
<dbReference type="GO" id="GO:0006006">
    <property type="term" value="P:glucose metabolic process"/>
    <property type="evidence" value="ECO:0007669"/>
    <property type="project" value="TreeGrafter"/>
</dbReference>
<keyword evidence="10 11" id="KW-0119">Carbohydrate metabolism</keyword>
<evidence type="ECO:0000256" key="13">
    <source>
        <dbReference type="PIRSR" id="PIRSR005096-2"/>
    </source>
</evidence>
<dbReference type="PANTHER" id="PTHR10091:SF0">
    <property type="entry name" value="GALACTOSE MUTAROTASE"/>
    <property type="match status" value="1"/>
</dbReference>
<dbReference type="GO" id="GO:0030246">
    <property type="term" value="F:carbohydrate binding"/>
    <property type="evidence" value="ECO:0007669"/>
    <property type="project" value="InterPro"/>
</dbReference>
<evidence type="ECO:0000256" key="5">
    <source>
        <dbReference type="ARBA" id="ARBA00011245"/>
    </source>
</evidence>
<feature type="active site" description="Proton donor" evidence="12">
    <location>
        <position position="203"/>
    </location>
</feature>
<dbReference type="GO" id="GO:0004034">
    <property type="term" value="F:aldose 1-epimerase activity"/>
    <property type="evidence" value="ECO:0007669"/>
    <property type="project" value="UniProtKB-EC"/>
</dbReference>
<evidence type="ECO:0000256" key="14">
    <source>
        <dbReference type="PIRSR" id="PIRSR005096-3"/>
    </source>
</evidence>
<dbReference type="PROSITE" id="PS51257">
    <property type="entry name" value="PROKAR_LIPOPROTEIN"/>
    <property type="match status" value="1"/>
</dbReference>
<feature type="active site" description="Proton acceptor" evidence="12">
    <location>
        <position position="340"/>
    </location>
</feature>
<evidence type="ECO:0000256" key="10">
    <source>
        <dbReference type="ARBA" id="ARBA00023277"/>
    </source>
</evidence>
<dbReference type="PIRSF" id="PIRSF005096">
    <property type="entry name" value="GALM"/>
    <property type="match status" value="1"/>
</dbReference>
<keyword evidence="9 11" id="KW-0413">Isomerase</keyword>
<dbReference type="PANTHER" id="PTHR10091">
    <property type="entry name" value="ALDOSE-1-EPIMERASE"/>
    <property type="match status" value="1"/>
</dbReference>
<evidence type="ECO:0000256" key="12">
    <source>
        <dbReference type="PIRSR" id="PIRSR005096-1"/>
    </source>
</evidence>
<feature type="binding site" evidence="14">
    <location>
        <begin position="105"/>
        <end position="106"/>
    </location>
    <ligand>
        <name>beta-D-galactose</name>
        <dbReference type="ChEBI" id="CHEBI:27667"/>
    </ligand>
</feature>
<name>A0A315Z578_SEDFL</name>
<evidence type="ECO:0000256" key="9">
    <source>
        <dbReference type="ARBA" id="ARBA00023235"/>
    </source>
</evidence>
<comment type="catalytic activity">
    <reaction evidence="1 11">
        <text>alpha-D-glucose = beta-D-glucose</text>
        <dbReference type="Rhea" id="RHEA:10264"/>
        <dbReference type="ChEBI" id="CHEBI:15903"/>
        <dbReference type="ChEBI" id="CHEBI:17925"/>
        <dbReference type="EC" id="5.1.3.3"/>
    </reaction>
</comment>
<evidence type="ECO:0000256" key="2">
    <source>
        <dbReference type="ARBA" id="ARBA00001913"/>
    </source>
</evidence>
<evidence type="ECO:0000256" key="8">
    <source>
        <dbReference type="ARBA" id="ARBA00022837"/>
    </source>
</evidence>
<sequence length="380" mass="43594">MNQTKILFTIFLLLFSSCLSSYNSVKEFVMELDGKNVYRFTLQNKSGAKLILTNYGATITELWMPDKKGNFDNVVLGFTDVTKYRDTTYLNENLYLGATIGRYANRIKDANFVLDKQRYALTKNAGLNHTHGGKKGFDKSVWDWALDEQNNKVEFKYKSGHLEEGYPGNVDVAVHFKLTDDNQVEIEYFASTDQRTHLNLTNHSYFNLNSSNHLSITKHFLELNCDRYLPVDRTLVPLGEINEVNDTPFDFREIKEIGAEINLDHQQLKLARGYDHCWVKNDVDQGTFSKIGTLIETMSGRKMDILTTEPSLQFYSGNFLKGNMGDQDRLFDFRSGLCLETGHFPDSPNQSHFPSTILNSDDRFYSKTVYQFSVIQNGVN</sequence>
<feature type="binding site" evidence="14">
    <location>
        <begin position="203"/>
        <end position="205"/>
    </location>
    <ligand>
        <name>beta-D-galactose</name>
        <dbReference type="ChEBI" id="CHEBI:27667"/>
    </ligand>
</feature>
<keyword evidence="15" id="KW-0732">Signal</keyword>
<dbReference type="UniPathway" id="UPA00242"/>
<feature type="signal peptide" evidence="15">
    <location>
        <begin position="1"/>
        <end position="21"/>
    </location>
</feature>
<evidence type="ECO:0000256" key="15">
    <source>
        <dbReference type="SAM" id="SignalP"/>
    </source>
</evidence>
<dbReference type="RefSeq" id="WP_109622175.1">
    <property type="nucleotide sequence ID" value="NZ_QGDO01000008.1"/>
</dbReference>
<dbReference type="SUPFAM" id="SSF74650">
    <property type="entry name" value="Galactose mutarotase-like"/>
    <property type="match status" value="1"/>
</dbReference>
<evidence type="ECO:0000256" key="7">
    <source>
        <dbReference type="ARBA" id="ARBA00014165"/>
    </source>
</evidence>
<dbReference type="InterPro" id="IPR015443">
    <property type="entry name" value="Aldose_1-epimerase"/>
</dbReference>
<comment type="subunit">
    <text evidence="5">Monomer.</text>
</comment>
<comment type="pathway">
    <text evidence="3 11">Carbohydrate metabolism; hexose metabolism.</text>
</comment>
<dbReference type="InterPro" id="IPR011013">
    <property type="entry name" value="Gal_mutarotase_sf_dom"/>
</dbReference>
<evidence type="ECO:0000256" key="11">
    <source>
        <dbReference type="PIRNR" id="PIRNR005096"/>
    </source>
</evidence>
<dbReference type="Proteomes" id="UP000245535">
    <property type="component" value="Unassembled WGS sequence"/>
</dbReference>
<dbReference type="Pfam" id="PF01263">
    <property type="entry name" value="Aldose_epim"/>
    <property type="match status" value="1"/>
</dbReference>
<accession>A0A315Z578</accession>
<dbReference type="AlphaFoldDB" id="A0A315Z578"/>
<evidence type="ECO:0000313" key="17">
    <source>
        <dbReference type="Proteomes" id="UP000245535"/>
    </source>
</evidence>
<dbReference type="InterPro" id="IPR014718">
    <property type="entry name" value="GH-type_carb-bd"/>
</dbReference>